<gene>
    <name evidence="1" type="ORF">S12H4_23519</name>
</gene>
<protein>
    <submittedName>
        <fullName evidence="1">Uncharacterized protein</fullName>
    </submittedName>
</protein>
<feature type="non-terminal residue" evidence="1">
    <location>
        <position position="118"/>
    </location>
</feature>
<organism evidence="1">
    <name type="scientific">marine sediment metagenome</name>
    <dbReference type="NCBI Taxonomy" id="412755"/>
    <lineage>
        <taxon>unclassified sequences</taxon>
        <taxon>metagenomes</taxon>
        <taxon>ecological metagenomes</taxon>
    </lineage>
</organism>
<dbReference type="AlphaFoldDB" id="X1TXL1"/>
<sequence length="118" mass="13618">MSKIEDRIALAEKKLIEQKTKFEDREKELDGLIKERARLGASAILDNQRDGKRIAEIDRQRGEVHAELEIYPALIKEMETKLGALRKEKEEGILKQNLAHQKKIAKEIEEKSRELVSA</sequence>
<evidence type="ECO:0000313" key="1">
    <source>
        <dbReference type="EMBL" id="GAI84784.1"/>
    </source>
</evidence>
<reference evidence="1" key="1">
    <citation type="journal article" date="2014" name="Front. Microbiol.">
        <title>High frequency of phylogenetically diverse reductive dehalogenase-homologous genes in deep subseafloor sedimentary metagenomes.</title>
        <authorList>
            <person name="Kawai M."/>
            <person name="Futagami T."/>
            <person name="Toyoda A."/>
            <person name="Takaki Y."/>
            <person name="Nishi S."/>
            <person name="Hori S."/>
            <person name="Arai W."/>
            <person name="Tsubouchi T."/>
            <person name="Morono Y."/>
            <person name="Uchiyama I."/>
            <person name="Ito T."/>
            <person name="Fujiyama A."/>
            <person name="Inagaki F."/>
            <person name="Takami H."/>
        </authorList>
    </citation>
    <scope>NUCLEOTIDE SEQUENCE</scope>
    <source>
        <strain evidence="1">Expedition CK06-06</strain>
    </source>
</reference>
<dbReference type="EMBL" id="BARW01012513">
    <property type="protein sequence ID" value="GAI84784.1"/>
    <property type="molecule type" value="Genomic_DNA"/>
</dbReference>
<proteinExistence type="predicted"/>
<comment type="caution">
    <text evidence="1">The sequence shown here is derived from an EMBL/GenBank/DDBJ whole genome shotgun (WGS) entry which is preliminary data.</text>
</comment>
<accession>X1TXL1</accession>
<name>X1TXL1_9ZZZZ</name>